<evidence type="ECO:0000313" key="3">
    <source>
        <dbReference type="Proteomes" id="UP000681967"/>
    </source>
</evidence>
<dbReference type="EMBL" id="CAJOBJ010371898">
    <property type="protein sequence ID" value="CAF5223812.1"/>
    <property type="molecule type" value="Genomic_DNA"/>
</dbReference>
<evidence type="ECO:0000313" key="1">
    <source>
        <dbReference type="EMBL" id="CAF5160534.1"/>
    </source>
</evidence>
<protein>
    <submittedName>
        <fullName evidence="1">Uncharacterized protein</fullName>
    </submittedName>
</protein>
<reference evidence="1" key="1">
    <citation type="submission" date="2021-02" db="EMBL/GenBank/DDBJ databases">
        <authorList>
            <person name="Nowell W R."/>
        </authorList>
    </citation>
    <scope>NUCLEOTIDE SEQUENCE</scope>
</reference>
<gene>
    <name evidence="1" type="ORF">BYL167_LOCUS74438</name>
    <name evidence="2" type="ORF">GIL414_LOCUS85779</name>
</gene>
<dbReference type="AlphaFoldDB" id="A0A8S3GD32"/>
<dbReference type="Gene3D" id="1.25.40.10">
    <property type="entry name" value="Tetratricopeptide repeat domain"/>
    <property type="match status" value="1"/>
</dbReference>
<sequence length="103" mass="12154">LDDQYHFQCQCQPCIEQWPNYDRLPEGTGEKNIISKPFDEAFQRLIQGEIPSEDDLHRFEDFIAQCDEQMPGDKTIKGKVYNNAQEAYKQCLNFFYHSISIED</sequence>
<proteinExistence type="predicted"/>
<feature type="non-terminal residue" evidence="1">
    <location>
        <position position="1"/>
    </location>
</feature>
<dbReference type="Proteomes" id="UP000681967">
    <property type="component" value="Unassembled WGS sequence"/>
</dbReference>
<comment type="caution">
    <text evidence="1">The sequence shown here is derived from an EMBL/GenBank/DDBJ whole genome shotgun (WGS) entry which is preliminary data.</text>
</comment>
<organism evidence="1 3">
    <name type="scientific">Rotaria magnacalcarata</name>
    <dbReference type="NCBI Taxonomy" id="392030"/>
    <lineage>
        <taxon>Eukaryota</taxon>
        <taxon>Metazoa</taxon>
        <taxon>Spiralia</taxon>
        <taxon>Gnathifera</taxon>
        <taxon>Rotifera</taxon>
        <taxon>Eurotatoria</taxon>
        <taxon>Bdelloidea</taxon>
        <taxon>Philodinida</taxon>
        <taxon>Philodinidae</taxon>
        <taxon>Rotaria</taxon>
    </lineage>
</organism>
<evidence type="ECO:0000313" key="2">
    <source>
        <dbReference type="EMBL" id="CAF5223812.1"/>
    </source>
</evidence>
<dbReference type="Proteomes" id="UP000681720">
    <property type="component" value="Unassembled WGS sequence"/>
</dbReference>
<accession>A0A8S3GD32</accession>
<name>A0A8S3GD32_9BILA</name>
<dbReference type="EMBL" id="CAJOBH010265529">
    <property type="protein sequence ID" value="CAF5160534.1"/>
    <property type="molecule type" value="Genomic_DNA"/>
</dbReference>
<dbReference type="InterPro" id="IPR011990">
    <property type="entry name" value="TPR-like_helical_dom_sf"/>
</dbReference>